<dbReference type="Gene3D" id="3.30.40.10">
    <property type="entry name" value="Zinc/RING finger domain, C3HC4 (zinc finger)"/>
    <property type="match status" value="1"/>
</dbReference>
<evidence type="ECO:0000313" key="7">
    <source>
        <dbReference type="Proteomes" id="UP001472677"/>
    </source>
</evidence>
<keyword evidence="3" id="KW-0862">Zinc</keyword>
<dbReference type="InterPro" id="IPR013083">
    <property type="entry name" value="Znf_RING/FYVE/PHD"/>
</dbReference>
<evidence type="ECO:0008006" key="8">
    <source>
        <dbReference type="Google" id="ProtNLM"/>
    </source>
</evidence>
<keyword evidence="7" id="KW-1185">Reference proteome</keyword>
<dbReference type="PANTHER" id="PTHR46858">
    <property type="entry name" value="OS05G0521000 PROTEIN"/>
    <property type="match status" value="1"/>
</dbReference>
<evidence type="ECO:0000256" key="3">
    <source>
        <dbReference type="ARBA" id="ARBA00022833"/>
    </source>
</evidence>
<proteinExistence type="predicted"/>
<dbReference type="InterPro" id="IPR032008">
    <property type="entry name" value="APD1-4_N"/>
</dbReference>
<dbReference type="EMBL" id="JBBPBM010000008">
    <property type="protein sequence ID" value="KAK8572472.1"/>
    <property type="molecule type" value="Genomic_DNA"/>
</dbReference>
<evidence type="ECO:0000313" key="6">
    <source>
        <dbReference type="EMBL" id="KAK8572472.1"/>
    </source>
</evidence>
<protein>
    <recommendedName>
        <fullName evidence="8">E3 ubiquitin-protein ligase APD1-4 middle domain-containing protein</fullName>
    </recommendedName>
</protein>
<feature type="domain" description="E3 ubiquitin-protein ligase APD1-4 middle" evidence="5">
    <location>
        <begin position="184"/>
        <end position="293"/>
    </location>
</feature>
<organism evidence="6 7">
    <name type="scientific">Hibiscus sabdariffa</name>
    <name type="common">roselle</name>
    <dbReference type="NCBI Taxonomy" id="183260"/>
    <lineage>
        <taxon>Eukaryota</taxon>
        <taxon>Viridiplantae</taxon>
        <taxon>Streptophyta</taxon>
        <taxon>Embryophyta</taxon>
        <taxon>Tracheophyta</taxon>
        <taxon>Spermatophyta</taxon>
        <taxon>Magnoliopsida</taxon>
        <taxon>eudicotyledons</taxon>
        <taxon>Gunneridae</taxon>
        <taxon>Pentapetalae</taxon>
        <taxon>rosids</taxon>
        <taxon>malvids</taxon>
        <taxon>Malvales</taxon>
        <taxon>Malvaceae</taxon>
        <taxon>Malvoideae</taxon>
        <taxon>Hibiscus</taxon>
    </lineage>
</organism>
<feature type="domain" description="E3 ubiquitin-protein ligase APD1-4 N-terminal" evidence="4">
    <location>
        <begin position="51"/>
        <end position="117"/>
    </location>
</feature>
<reference evidence="6 7" key="1">
    <citation type="journal article" date="2024" name="G3 (Bethesda)">
        <title>Genome assembly of Hibiscus sabdariffa L. provides insights into metabolisms of medicinal natural products.</title>
        <authorList>
            <person name="Kim T."/>
        </authorList>
    </citation>
    <scope>NUCLEOTIDE SEQUENCE [LARGE SCALE GENOMIC DNA]</scope>
    <source>
        <strain evidence="6">TK-2024</strain>
        <tissue evidence="6">Old leaves</tissue>
    </source>
</reference>
<comment type="caution">
    <text evidence="6">The sequence shown here is derived from an EMBL/GenBank/DDBJ whole genome shotgun (WGS) entry which is preliminary data.</text>
</comment>
<gene>
    <name evidence="6" type="ORF">V6N12_028525</name>
</gene>
<accession>A0ABR2F649</accession>
<dbReference type="InterPro" id="IPR032010">
    <property type="entry name" value="APD1-4_M"/>
</dbReference>
<keyword evidence="1" id="KW-0479">Metal-binding</keyword>
<evidence type="ECO:0000259" key="5">
    <source>
        <dbReference type="Pfam" id="PF16041"/>
    </source>
</evidence>
<dbReference type="Proteomes" id="UP001472677">
    <property type="component" value="Unassembled WGS sequence"/>
</dbReference>
<dbReference type="Pfam" id="PF13920">
    <property type="entry name" value="zf-C3HC4_3"/>
    <property type="match status" value="1"/>
</dbReference>
<dbReference type="Pfam" id="PF16040">
    <property type="entry name" value="APD1-4_N"/>
    <property type="match status" value="1"/>
</dbReference>
<evidence type="ECO:0000259" key="4">
    <source>
        <dbReference type="Pfam" id="PF16040"/>
    </source>
</evidence>
<evidence type="ECO:0000256" key="2">
    <source>
        <dbReference type="ARBA" id="ARBA00022771"/>
    </source>
</evidence>
<dbReference type="PANTHER" id="PTHR46858:SF6">
    <property type="entry name" value="LIGASE, PUTATIVE-RELATED"/>
    <property type="match status" value="1"/>
</dbReference>
<name>A0ABR2F649_9ROSI</name>
<dbReference type="Pfam" id="PF16041">
    <property type="entry name" value="APD1-4_M"/>
    <property type="match status" value="1"/>
</dbReference>
<keyword evidence="2" id="KW-0863">Zinc-finger</keyword>
<sequence>MKQGDYNVFVIFRFACYEDRHMELGPSSSVLMKASPVFVQQVEVRDENGEGALVYGFSEKPKPNKEVNWSSSSYLTVGSYSWKGYTLWLNKGSKICMRWATQTTALSNIEIVLVKGKHLHLSFCPFSFDDTVYTNTKHQHIYDWNLQNKSMFLQEKVDKTKCWPAVTFPFIALFLNEQVIGKQAEYTIDEDDKYYVGVINSSPKTIMTTFNLSVKSMVYDVSKAKNMCSTLNGSYQLNLQFPNMHYVVVSTADNVRSQPFGDIDGQYVELSFVARVVSYNSILGFPVIIILLVLKSLAVCDSEETVWTDKRPVPLTHRMTAVEDDDETGPSEGLYDAKVCIICYDDQRSCFFIPCGHCATCYACAQRSKQSGWLLFLNQAASAMRHRWRPLQNGDGNEGISCRESREEPLKLGLRCTRF</sequence>
<evidence type="ECO:0000256" key="1">
    <source>
        <dbReference type="ARBA" id="ARBA00022723"/>
    </source>
</evidence>